<evidence type="ECO:0000256" key="3">
    <source>
        <dbReference type="ARBA" id="ARBA00023163"/>
    </source>
</evidence>
<dbReference type="SMART" id="SM00342">
    <property type="entry name" value="HTH_ARAC"/>
    <property type="match status" value="1"/>
</dbReference>
<evidence type="ECO:0000256" key="1">
    <source>
        <dbReference type="ARBA" id="ARBA00023015"/>
    </source>
</evidence>
<dbReference type="PANTHER" id="PTHR47894:SF1">
    <property type="entry name" value="HTH-TYPE TRANSCRIPTIONAL REGULATOR VQSM"/>
    <property type="match status" value="1"/>
</dbReference>
<dbReference type="AlphaFoldDB" id="A0A418Y0I9"/>
<evidence type="ECO:0000313" key="5">
    <source>
        <dbReference type="EMBL" id="RJG18785.1"/>
    </source>
</evidence>
<dbReference type="GO" id="GO:0005829">
    <property type="term" value="C:cytosol"/>
    <property type="evidence" value="ECO:0007669"/>
    <property type="project" value="TreeGrafter"/>
</dbReference>
<keyword evidence="2" id="KW-0238">DNA-binding</keyword>
<keyword evidence="6" id="KW-1185">Reference proteome</keyword>
<evidence type="ECO:0000256" key="2">
    <source>
        <dbReference type="ARBA" id="ARBA00023125"/>
    </source>
</evidence>
<dbReference type="Pfam" id="PF12833">
    <property type="entry name" value="HTH_18"/>
    <property type="match status" value="1"/>
</dbReference>
<dbReference type="Gene3D" id="1.10.10.60">
    <property type="entry name" value="Homeodomain-like"/>
    <property type="match status" value="1"/>
</dbReference>
<dbReference type="Proteomes" id="UP000283734">
    <property type="component" value="Unassembled WGS sequence"/>
</dbReference>
<dbReference type="GO" id="GO:0000976">
    <property type="term" value="F:transcription cis-regulatory region binding"/>
    <property type="evidence" value="ECO:0007669"/>
    <property type="project" value="TreeGrafter"/>
</dbReference>
<dbReference type="InterPro" id="IPR009057">
    <property type="entry name" value="Homeodomain-like_sf"/>
</dbReference>
<evidence type="ECO:0000259" key="4">
    <source>
        <dbReference type="PROSITE" id="PS01124"/>
    </source>
</evidence>
<dbReference type="OrthoDB" id="5722175at2"/>
<dbReference type="PANTHER" id="PTHR47894">
    <property type="entry name" value="HTH-TYPE TRANSCRIPTIONAL REGULATOR GADX"/>
    <property type="match status" value="1"/>
</dbReference>
<evidence type="ECO:0000313" key="6">
    <source>
        <dbReference type="Proteomes" id="UP000283734"/>
    </source>
</evidence>
<dbReference type="InterPro" id="IPR018060">
    <property type="entry name" value="HTH_AraC"/>
</dbReference>
<dbReference type="InterPro" id="IPR032687">
    <property type="entry name" value="AraC-type_N"/>
</dbReference>
<accession>A0A418Y0I9</accession>
<comment type="caution">
    <text evidence="5">The sequence shown here is derived from an EMBL/GenBank/DDBJ whole genome shotgun (WGS) entry which is preliminary data.</text>
</comment>
<name>A0A418Y0I9_9GAMM</name>
<sequence>MIAETRERLDAMPGWISQQTQSSTYPRAFLAAAEARGADRAQMLADAGLDAQRVEDPEGRLSLREVWMLAAVTRVRSGDPTLGFACGDSMPLTAHGNLGYALLCAGTPREAVGLLQRFWHLRGRGVQLLVNESDNDMFMELVPECALPPRLVDLMFSSIATSMFRGMEFLIRDLPGTAEIWLQGPAPDGVETWQARLPTLRFSMPRAGIHLVGDLSVMDQPLATANPEGLRAAVAQCERESALSDPGGDVLRRVRAMLLAGPNGYPSPVMLAERLHMTPRTFRRRLQEQGFSYQQLLEEARRRDSCQLLRDPEREIRRISDQLGYLNPANFTRAFKSWTGMTPREWRQQSSH</sequence>
<proteinExistence type="predicted"/>
<gene>
    <name evidence="5" type="ORF">D4A39_06790</name>
</gene>
<dbReference type="SUPFAM" id="SSF46689">
    <property type="entry name" value="Homeodomain-like"/>
    <property type="match status" value="1"/>
</dbReference>
<protein>
    <submittedName>
        <fullName evidence="5">AraC family transcriptional regulator</fullName>
    </submittedName>
</protein>
<dbReference type="EMBL" id="QYYA01000002">
    <property type="protein sequence ID" value="RJG18785.1"/>
    <property type="molecule type" value="Genomic_DNA"/>
</dbReference>
<dbReference type="GO" id="GO:0003700">
    <property type="term" value="F:DNA-binding transcription factor activity"/>
    <property type="evidence" value="ECO:0007669"/>
    <property type="project" value="InterPro"/>
</dbReference>
<organism evidence="5 6">
    <name type="scientific">Alcanivorax profundi</name>
    <dbReference type="NCBI Taxonomy" id="2338368"/>
    <lineage>
        <taxon>Bacteria</taxon>
        <taxon>Pseudomonadati</taxon>
        <taxon>Pseudomonadota</taxon>
        <taxon>Gammaproteobacteria</taxon>
        <taxon>Oceanospirillales</taxon>
        <taxon>Alcanivoracaceae</taxon>
        <taxon>Alcanivorax</taxon>
    </lineage>
</organism>
<keyword evidence="1" id="KW-0805">Transcription regulation</keyword>
<feature type="domain" description="HTH araC/xylS-type" evidence="4">
    <location>
        <begin position="271"/>
        <end position="349"/>
    </location>
</feature>
<dbReference type="PROSITE" id="PS01124">
    <property type="entry name" value="HTH_ARAC_FAMILY_2"/>
    <property type="match status" value="1"/>
</dbReference>
<keyword evidence="3" id="KW-0804">Transcription</keyword>
<reference evidence="5 6" key="1">
    <citation type="submission" date="2018-09" db="EMBL/GenBank/DDBJ databases">
        <title>Alcanivorax profundi sp. nov., isolated from 1000 m-depth seawater of the Mariana Trench.</title>
        <authorList>
            <person name="Liu J."/>
        </authorList>
    </citation>
    <scope>NUCLEOTIDE SEQUENCE [LARGE SCALE GENOMIC DNA]</scope>
    <source>
        <strain evidence="5 6">MTEO17</strain>
    </source>
</reference>
<dbReference type="Pfam" id="PF12625">
    <property type="entry name" value="Arabinose_bd"/>
    <property type="match status" value="1"/>
</dbReference>